<comment type="caution">
    <text evidence="2">The sequence shown here is derived from an EMBL/GenBank/DDBJ whole genome shotgun (WGS) entry which is preliminary data.</text>
</comment>
<sequence>MKLVEVKSRPSRHRIAAVVFWCALVLLIVLMGLQLLGGLTIVGRWTLPLINFVVLLAAFLALRGKRFWLRALLILVLLGNLAFFLVSNDGAEYRFISPQGSNTLVIREKSALVSSGQAELYRKEGIFLRRLEGNISAFDSYQPFAQGQYHLEWVDEETVLLAYYNGHGYQQMEINL</sequence>
<feature type="transmembrane region" description="Helical" evidence="1">
    <location>
        <begin position="67"/>
        <end position="86"/>
    </location>
</feature>
<reference evidence="2" key="1">
    <citation type="submission" date="2020-08" db="EMBL/GenBank/DDBJ databases">
        <title>Genome public.</title>
        <authorList>
            <person name="Liu C."/>
            <person name="Sun Q."/>
        </authorList>
    </citation>
    <scope>NUCLEOTIDE SEQUENCE</scope>
    <source>
        <strain evidence="2">NSJ-31</strain>
    </source>
</reference>
<keyword evidence="1" id="KW-0472">Membrane</keyword>
<accession>A0A926DVE3</accession>
<protein>
    <submittedName>
        <fullName evidence="2">Uncharacterized protein</fullName>
    </submittedName>
</protein>
<evidence type="ECO:0000256" key="1">
    <source>
        <dbReference type="SAM" id="Phobius"/>
    </source>
</evidence>
<feature type="transmembrane region" description="Helical" evidence="1">
    <location>
        <begin position="15"/>
        <end position="36"/>
    </location>
</feature>
<dbReference type="AlphaFoldDB" id="A0A926DVE3"/>
<dbReference type="Proteomes" id="UP000653127">
    <property type="component" value="Unassembled WGS sequence"/>
</dbReference>
<evidence type="ECO:0000313" key="2">
    <source>
        <dbReference type="EMBL" id="MBC8545416.1"/>
    </source>
</evidence>
<keyword evidence="3" id="KW-1185">Reference proteome</keyword>
<name>A0A926DVE3_9FIRM</name>
<gene>
    <name evidence="2" type="ORF">H8711_00500</name>
</gene>
<dbReference type="EMBL" id="JACRST010000001">
    <property type="protein sequence ID" value="MBC8545416.1"/>
    <property type="molecule type" value="Genomic_DNA"/>
</dbReference>
<keyword evidence="1" id="KW-0812">Transmembrane</keyword>
<proteinExistence type="predicted"/>
<organism evidence="2 3">
    <name type="scientific">Ligaoa zhengdingensis</name>
    <dbReference type="NCBI Taxonomy" id="2763658"/>
    <lineage>
        <taxon>Bacteria</taxon>
        <taxon>Bacillati</taxon>
        <taxon>Bacillota</taxon>
        <taxon>Clostridia</taxon>
        <taxon>Eubacteriales</taxon>
        <taxon>Oscillospiraceae</taxon>
        <taxon>Ligaoa</taxon>
    </lineage>
</organism>
<keyword evidence="1" id="KW-1133">Transmembrane helix</keyword>
<dbReference type="RefSeq" id="WP_249281569.1">
    <property type="nucleotide sequence ID" value="NZ_JACRST010000001.1"/>
</dbReference>
<evidence type="ECO:0000313" key="3">
    <source>
        <dbReference type="Proteomes" id="UP000653127"/>
    </source>
</evidence>
<feature type="transmembrane region" description="Helical" evidence="1">
    <location>
        <begin position="42"/>
        <end position="62"/>
    </location>
</feature>